<feature type="domain" description="Glycosyl transferase family 1" evidence="1">
    <location>
        <begin position="194"/>
        <end position="347"/>
    </location>
</feature>
<dbReference type="Pfam" id="PF13439">
    <property type="entry name" value="Glyco_transf_4"/>
    <property type="match status" value="1"/>
</dbReference>
<evidence type="ECO:0000259" key="1">
    <source>
        <dbReference type="Pfam" id="PF00534"/>
    </source>
</evidence>
<evidence type="ECO:0000313" key="3">
    <source>
        <dbReference type="EMBL" id="GLR17577.1"/>
    </source>
</evidence>
<dbReference type="PANTHER" id="PTHR45947:SF3">
    <property type="entry name" value="SULFOQUINOVOSYL TRANSFERASE SQD2"/>
    <property type="match status" value="1"/>
</dbReference>
<accession>A0AA37WEM6</accession>
<reference evidence="3" key="2">
    <citation type="submission" date="2023-01" db="EMBL/GenBank/DDBJ databases">
        <title>Draft genome sequence of Portibacter lacus strain NBRC 108769.</title>
        <authorList>
            <person name="Sun Q."/>
            <person name="Mori K."/>
        </authorList>
    </citation>
    <scope>NUCLEOTIDE SEQUENCE</scope>
    <source>
        <strain evidence="3">NBRC 108769</strain>
    </source>
</reference>
<dbReference type="InterPro" id="IPR001296">
    <property type="entry name" value="Glyco_trans_1"/>
</dbReference>
<evidence type="ECO:0000313" key="4">
    <source>
        <dbReference type="Proteomes" id="UP001156666"/>
    </source>
</evidence>
<protein>
    <submittedName>
        <fullName evidence="3">1,2-diacylglycerol 3-glucosyltransferase</fullName>
    </submittedName>
</protein>
<dbReference type="SUPFAM" id="SSF53756">
    <property type="entry name" value="UDP-Glycosyltransferase/glycogen phosphorylase"/>
    <property type="match status" value="1"/>
</dbReference>
<gene>
    <name evidence="3" type="ORF">GCM10007940_21920</name>
</gene>
<dbReference type="RefSeq" id="WP_235291246.1">
    <property type="nucleotide sequence ID" value="NZ_BSOH01000014.1"/>
</dbReference>
<dbReference type="InterPro" id="IPR028098">
    <property type="entry name" value="Glyco_trans_4-like_N"/>
</dbReference>
<evidence type="ECO:0000259" key="2">
    <source>
        <dbReference type="Pfam" id="PF13439"/>
    </source>
</evidence>
<dbReference type="Pfam" id="PF00534">
    <property type="entry name" value="Glycos_transf_1"/>
    <property type="match status" value="1"/>
</dbReference>
<comment type="caution">
    <text evidence="3">The sequence shown here is derived from an EMBL/GenBank/DDBJ whole genome shotgun (WGS) entry which is preliminary data.</text>
</comment>
<dbReference type="PANTHER" id="PTHR45947">
    <property type="entry name" value="SULFOQUINOVOSYL TRANSFERASE SQD2"/>
    <property type="match status" value="1"/>
</dbReference>
<dbReference type="InterPro" id="IPR050194">
    <property type="entry name" value="Glycosyltransferase_grp1"/>
</dbReference>
<dbReference type="AlphaFoldDB" id="A0AA37WEM6"/>
<sequence length="377" mass="42549">MKVLVLNFEYPPLGGGASPVCRNICLELQGSGHELTVVTMGFEGLAGEEIDSGIKIHRISVGRKEPNMSYPLEHLRFLQKGKQFLKKHLVTHNYEVIHCHFIISTGILADWVFRKYRIPFIITAHGSDLPGFNPDRFKLMHFVTPFFIRRVLKNCIFIVSPSHYLEQLITPFLEKSEKLKMIPNGIELQPIHMEKKRNIILSTGRLLARKGFATLVKAVQDLESDFTVHICGDGPQREELEKLALNSKTKIVFHGWLDNTSDAYQNLLKQTKIYCLVSKFENASIAILEAMAHGCAVITSNKGGTAEMVAESGVLISPDDPVLLKEVLLRLIHDDKQIKELGSKAIERVKEKYTWQSIGNAYEQVLMRSVNSNTNSI</sequence>
<dbReference type="EMBL" id="BSOH01000014">
    <property type="protein sequence ID" value="GLR17577.1"/>
    <property type="molecule type" value="Genomic_DNA"/>
</dbReference>
<keyword evidence="4" id="KW-1185">Reference proteome</keyword>
<proteinExistence type="predicted"/>
<name>A0AA37WEM6_9BACT</name>
<reference evidence="3" key="1">
    <citation type="journal article" date="2014" name="Int. J. Syst. Evol. Microbiol.">
        <title>Complete genome sequence of Corynebacterium casei LMG S-19264T (=DSM 44701T), isolated from a smear-ripened cheese.</title>
        <authorList>
            <consortium name="US DOE Joint Genome Institute (JGI-PGF)"/>
            <person name="Walter F."/>
            <person name="Albersmeier A."/>
            <person name="Kalinowski J."/>
            <person name="Ruckert C."/>
        </authorList>
    </citation>
    <scope>NUCLEOTIDE SEQUENCE</scope>
    <source>
        <strain evidence="3">NBRC 108769</strain>
    </source>
</reference>
<feature type="domain" description="Glycosyltransferase subfamily 4-like N-terminal" evidence="2">
    <location>
        <begin position="15"/>
        <end position="189"/>
    </location>
</feature>
<organism evidence="3 4">
    <name type="scientific">Portibacter lacus</name>
    <dbReference type="NCBI Taxonomy" id="1099794"/>
    <lineage>
        <taxon>Bacteria</taxon>
        <taxon>Pseudomonadati</taxon>
        <taxon>Bacteroidota</taxon>
        <taxon>Saprospiria</taxon>
        <taxon>Saprospirales</taxon>
        <taxon>Haliscomenobacteraceae</taxon>
        <taxon>Portibacter</taxon>
    </lineage>
</organism>
<dbReference type="CDD" id="cd03801">
    <property type="entry name" value="GT4_PimA-like"/>
    <property type="match status" value="1"/>
</dbReference>
<dbReference type="GO" id="GO:0016757">
    <property type="term" value="F:glycosyltransferase activity"/>
    <property type="evidence" value="ECO:0007669"/>
    <property type="project" value="InterPro"/>
</dbReference>
<dbReference type="Gene3D" id="3.40.50.2000">
    <property type="entry name" value="Glycogen Phosphorylase B"/>
    <property type="match status" value="2"/>
</dbReference>
<dbReference type="Proteomes" id="UP001156666">
    <property type="component" value="Unassembled WGS sequence"/>
</dbReference>